<reference evidence="2 3" key="1">
    <citation type="submission" date="2021-02" db="EMBL/GenBank/DDBJ databases">
        <title>Complete genome of Desulfoluna sp. strain ASN36.</title>
        <authorList>
            <person name="Takahashi A."/>
            <person name="Kojima H."/>
            <person name="Fukui M."/>
        </authorList>
    </citation>
    <scope>NUCLEOTIDE SEQUENCE [LARGE SCALE GENOMIC DNA]</scope>
    <source>
        <strain evidence="2 3">ASN36</strain>
    </source>
</reference>
<evidence type="ECO:0000313" key="3">
    <source>
        <dbReference type="Proteomes" id="UP001320148"/>
    </source>
</evidence>
<proteinExistence type="predicted"/>
<evidence type="ECO:0000256" key="1">
    <source>
        <dbReference type="SAM" id="MobiDB-lite"/>
    </source>
</evidence>
<organism evidence="2 3">
    <name type="scientific">Desulfoluna limicola</name>
    <dbReference type="NCBI Taxonomy" id="2810562"/>
    <lineage>
        <taxon>Bacteria</taxon>
        <taxon>Pseudomonadati</taxon>
        <taxon>Thermodesulfobacteriota</taxon>
        <taxon>Desulfobacteria</taxon>
        <taxon>Desulfobacterales</taxon>
        <taxon>Desulfolunaceae</taxon>
        <taxon>Desulfoluna</taxon>
    </lineage>
</organism>
<accession>A0ABN6F1V5</accession>
<sequence>MPASTPGQTPPLLSKKAKGASGSGSAFFYANATNPADHCRHTLAFNDNIAPIDPLKVW</sequence>
<dbReference type="Proteomes" id="UP001320148">
    <property type="component" value="Chromosome"/>
</dbReference>
<dbReference type="EMBL" id="AP024488">
    <property type="protein sequence ID" value="BCS95958.1"/>
    <property type="molecule type" value="Genomic_DNA"/>
</dbReference>
<protein>
    <submittedName>
        <fullName evidence="2">Uncharacterized protein</fullName>
    </submittedName>
</protein>
<name>A0ABN6F1V5_9BACT</name>
<gene>
    <name evidence="2" type="ORF">DSLASN_15900</name>
</gene>
<keyword evidence="3" id="KW-1185">Reference proteome</keyword>
<feature type="region of interest" description="Disordered" evidence="1">
    <location>
        <begin position="1"/>
        <end position="22"/>
    </location>
</feature>
<evidence type="ECO:0000313" key="2">
    <source>
        <dbReference type="EMBL" id="BCS95958.1"/>
    </source>
</evidence>